<protein>
    <submittedName>
        <fullName evidence="2">Uncharacterized protein</fullName>
    </submittedName>
</protein>
<evidence type="ECO:0000256" key="1">
    <source>
        <dbReference type="SAM" id="MobiDB-lite"/>
    </source>
</evidence>
<feature type="compositionally biased region" description="Basic and acidic residues" evidence="1">
    <location>
        <begin position="67"/>
        <end position="76"/>
    </location>
</feature>
<evidence type="ECO:0000313" key="3">
    <source>
        <dbReference type="Proteomes" id="UP001176941"/>
    </source>
</evidence>
<dbReference type="EMBL" id="OX459939">
    <property type="protein sequence ID" value="CAI9170005.1"/>
    <property type="molecule type" value="Genomic_DNA"/>
</dbReference>
<proteinExistence type="predicted"/>
<reference evidence="2" key="1">
    <citation type="submission" date="2023-04" db="EMBL/GenBank/DDBJ databases">
        <authorList>
            <consortium name="ELIXIR-Norway"/>
        </authorList>
    </citation>
    <scope>NUCLEOTIDE SEQUENCE [LARGE SCALE GENOMIC DNA]</scope>
</reference>
<evidence type="ECO:0000313" key="2">
    <source>
        <dbReference type="EMBL" id="CAI9170005.1"/>
    </source>
</evidence>
<dbReference type="Proteomes" id="UP001176941">
    <property type="component" value="Chromosome 3"/>
</dbReference>
<name>A0ABN8Z850_RANTA</name>
<keyword evidence="3" id="KW-1185">Reference proteome</keyword>
<gene>
    <name evidence="2" type="ORF">MRATA1EN1_LOCUS18967</name>
</gene>
<feature type="compositionally biased region" description="Polar residues" evidence="1">
    <location>
        <begin position="90"/>
        <end position="101"/>
    </location>
</feature>
<organism evidence="2 3">
    <name type="scientific">Rangifer tarandus platyrhynchus</name>
    <name type="common">Svalbard reindeer</name>
    <dbReference type="NCBI Taxonomy" id="3082113"/>
    <lineage>
        <taxon>Eukaryota</taxon>
        <taxon>Metazoa</taxon>
        <taxon>Chordata</taxon>
        <taxon>Craniata</taxon>
        <taxon>Vertebrata</taxon>
        <taxon>Euteleostomi</taxon>
        <taxon>Mammalia</taxon>
        <taxon>Eutheria</taxon>
        <taxon>Laurasiatheria</taxon>
        <taxon>Artiodactyla</taxon>
        <taxon>Ruminantia</taxon>
        <taxon>Pecora</taxon>
        <taxon>Cervidae</taxon>
        <taxon>Odocoileinae</taxon>
        <taxon>Rangifer</taxon>
    </lineage>
</organism>
<sequence length="101" mass="10579">MPPPWKALTPSLWLGAQEETSLGVSEAGPQGQAISLLQGTESHTLVHRPISSQAQGASLSGTSCHDQQTHTHKYTDTHGTMGAQPPLCGRSSTKALTSECS</sequence>
<accession>A0ABN8Z850</accession>
<feature type="region of interest" description="Disordered" evidence="1">
    <location>
        <begin position="53"/>
        <end position="101"/>
    </location>
</feature>
<feature type="compositionally biased region" description="Polar residues" evidence="1">
    <location>
        <begin position="53"/>
        <end position="66"/>
    </location>
</feature>